<evidence type="ECO:0000256" key="1">
    <source>
        <dbReference type="ARBA" id="ARBA00008396"/>
    </source>
</evidence>
<protein>
    <submittedName>
        <fullName evidence="7">RNA-binding protein S4</fullName>
    </submittedName>
</protein>
<gene>
    <name evidence="7" type="ORF">JCM31826_19460</name>
</gene>
<sequence length="128" mass="14787">MTYEVKMRIDKFLWCVRLFKTRSLATEACNAGKITIDGQAVKPSREVKPGITFTYRNAGINYVYEVKDLPKSRVGAPLVKNYLENKTPQEELEKLEMIRLAKAFARPKGMGRPTKKERRDIESFLDED</sequence>
<comment type="similarity">
    <text evidence="1">Belongs to the HSP15 family.</text>
</comment>
<dbReference type="InterPro" id="IPR025708">
    <property type="entry name" value="HSP15"/>
</dbReference>
<dbReference type="AlphaFoldDB" id="A0A401XN67"/>
<dbReference type="SMART" id="SM00363">
    <property type="entry name" value="S4"/>
    <property type="match status" value="1"/>
</dbReference>
<dbReference type="SUPFAM" id="SSF55174">
    <property type="entry name" value="Alpha-L RNA-binding motif"/>
    <property type="match status" value="1"/>
</dbReference>
<dbReference type="Proteomes" id="UP000286715">
    <property type="component" value="Unassembled WGS sequence"/>
</dbReference>
<dbReference type="RefSeq" id="WP_307718671.1">
    <property type="nucleotide sequence ID" value="NZ_BHZE01000024.1"/>
</dbReference>
<dbReference type="InterPro" id="IPR002942">
    <property type="entry name" value="S4_RNA-bd"/>
</dbReference>
<evidence type="ECO:0000313" key="7">
    <source>
        <dbReference type="EMBL" id="GCD78464.1"/>
    </source>
</evidence>
<dbReference type="GO" id="GO:0034605">
    <property type="term" value="P:cellular response to heat"/>
    <property type="evidence" value="ECO:0007669"/>
    <property type="project" value="InterPro"/>
</dbReference>
<reference evidence="7 8" key="1">
    <citation type="submission" date="2018-11" db="EMBL/GenBank/DDBJ databases">
        <title>Schleiferia aggregans sp. nov., a moderately thermophilic heterotrophic bacterium isolated from microbial mats at a terrestrial hot spring.</title>
        <authorList>
            <person name="Iino T."/>
            <person name="Ohkuma M."/>
            <person name="Haruta S."/>
        </authorList>
    </citation>
    <scope>NUCLEOTIDE SEQUENCE [LARGE SCALE GENOMIC DNA]</scope>
    <source>
        <strain evidence="7 8">LA</strain>
    </source>
</reference>
<accession>A0A401XN67</accession>
<organism evidence="7 8">
    <name type="scientific">Thermaurantimonas aggregans</name>
    <dbReference type="NCBI Taxonomy" id="2173829"/>
    <lineage>
        <taxon>Bacteria</taxon>
        <taxon>Pseudomonadati</taxon>
        <taxon>Bacteroidota</taxon>
        <taxon>Flavobacteriia</taxon>
        <taxon>Flavobacteriales</taxon>
        <taxon>Schleiferiaceae</taxon>
        <taxon>Thermaurantimonas</taxon>
    </lineage>
</organism>
<dbReference type="Pfam" id="PF01479">
    <property type="entry name" value="S4"/>
    <property type="match status" value="1"/>
</dbReference>
<feature type="region of interest" description="Disordered" evidence="5">
    <location>
        <begin position="107"/>
        <end position="128"/>
    </location>
</feature>
<evidence type="ECO:0000313" key="8">
    <source>
        <dbReference type="Proteomes" id="UP000286715"/>
    </source>
</evidence>
<evidence type="ECO:0000256" key="4">
    <source>
        <dbReference type="PROSITE-ProRule" id="PRU00182"/>
    </source>
</evidence>
<name>A0A401XN67_9FLAO</name>
<evidence type="ECO:0000259" key="6">
    <source>
        <dbReference type="SMART" id="SM00363"/>
    </source>
</evidence>
<evidence type="ECO:0000256" key="2">
    <source>
        <dbReference type="ARBA" id="ARBA00022884"/>
    </source>
</evidence>
<dbReference type="InterPro" id="IPR036986">
    <property type="entry name" value="S4_RNA-bd_sf"/>
</dbReference>
<dbReference type="EMBL" id="BHZE01000024">
    <property type="protein sequence ID" value="GCD78464.1"/>
    <property type="molecule type" value="Genomic_DNA"/>
</dbReference>
<dbReference type="GO" id="GO:0003677">
    <property type="term" value="F:DNA binding"/>
    <property type="evidence" value="ECO:0007669"/>
    <property type="project" value="UniProtKB-KW"/>
</dbReference>
<dbReference type="GO" id="GO:0043023">
    <property type="term" value="F:ribosomal large subunit binding"/>
    <property type="evidence" value="ECO:0007669"/>
    <property type="project" value="InterPro"/>
</dbReference>
<comment type="caution">
    <text evidence="7">The sequence shown here is derived from an EMBL/GenBank/DDBJ whole genome shotgun (WGS) entry which is preliminary data.</text>
</comment>
<dbReference type="GO" id="GO:0003727">
    <property type="term" value="F:single-stranded RNA binding"/>
    <property type="evidence" value="ECO:0007669"/>
    <property type="project" value="InterPro"/>
</dbReference>
<feature type="domain" description="RNA-binding S4" evidence="6">
    <location>
        <begin position="7"/>
        <end position="71"/>
    </location>
</feature>
<keyword evidence="8" id="KW-1185">Reference proteome</keyword>
<evidence type="ECO:0000256" key="5">
    <source>
        <dbReference type="SAM" id="MobiDB-lite"/>
    </source>
</evidence>
<dbReference type="CDD" id="cd00165">
    <property type="entry name" value="S4"/>
    <property type="match status" value="1"/>
</dbReference>
<proteinExistence type="inferred from homology"/>
<evidence type="ECO:0000256" key="3">
    <source>
        <dbReference type="ARBA" id="ARBA00023125"/>
    </source>
</evidence>
<dbReference type="Gene3D" id="3.10.290.10">
    <property type="entry name" value="RNA-binding S4 domain"/>
    <property type="match status" value="1"/>
</dbReference>
<keyword evidence="3" id="KW-0238">DNA-binding</keyword>
<dbReference type="PIRSF" id="PIRSF016821">
    <property type="entry name" value="HSP15"/>
    <property type="match status" value="1"/>
</dbReference>
<dbReference type="PROSITE" id="PS50889">
    <property type="entry name" value="S4"/>
    <property type="match status" value="1"/>
</dbReference>
<keyword evidence="2 4" id="KW-0694">RNA-binding</keyword>